<feature type="chain" id="PRO_5030865910" evidence="1">
    <location>
        <begin position="27"/>
        <end position="607"/>
    </location>
</feature>
<evidence type="ECO:0000256" key="1">
    <source>
        <dbReference type="SAM" id="SignalP"/>
    </source>
</evidence>
<protein>
    <submittedName>
        <fullName evidence="2">DUF1302 domain-containing protein</fullName>
    </submittedName>
</protein>
<dbReference type="RefSeq" id="WP_169900318.1">
    <property type="nucleotide sequence ID" value="NZ_JAAQYH010000018.1"/>
</dbReference>
<comment type="caution">
    <text evidence="2">The sequence shown here is derived from an EMBL/GenBank/DDBJ whole genome shotgun (WGS) entry which is preliminary data.</text>
</comment>
<dbReference type="Pfam" id="PF06980">
    <property type="entry name" value="DUF1302"/>
    <property type="match status" value="1"/>
</dbReference>
<dbReference type="EMBL" id="JAAQYH010000018">
    <property type="protein sequence ID" value="NNA76458.1"/>
    <property type="molecule type" value="Genomic_DNA"/>
</dbReference>
<gene>
    <name evidence="2" type="ORF">HBO13_27880</name>
</gene>
<dbReference type="InterPro" id="IPR010727">
    <property type="entry name" value="DUF1302"/>
</dbReference>
<proteinExistence type="predicted"/>
<dbReference type="AlphaFoldDB" id="A0A7Y1QDT9"/>
<sequence>MKIRINKFASGSVFTATFILSPLAQAVTFNYGELEGAFDTQLSIGASWSTQNPSQHLIGANNGGSGASSSVSDDGRLNFRKGETFSKIFKGIHDLELKYQDYGVFVRGTYWYDFELKDESRRFVDIQDNGRVEAAKSSGAEFLDAFVYHNYSIADKSGSVRFGKQVVSWGESTFIPGGINTINPVNVAALRRPGAEIKEALVPVNMFYISQNLTESLSAEAFYQLEWKQSVLDNCGTFFSNSDFAPDGCHPADLGPNLSQFNSTANTALSRLFPGAGYSVDFNSQGIGVPRAADDKPRDSGQFGLSLRYFSETLGGEIGAYAMNYHSRSPNLSAYASPLIGNPLLARLGPLSDAVVIGTSKYTMVYPEDIRLYGLSFTTTLPTGTALSGEVSYRPNLPVQLGAVDMIQLITGNPAVSAIASGEYKPASAGELIEGYRRKPVTQAQMTAVHMFNQVLGASQLTIIGEAGYTHVDNLESSLRYGRDTIFGLSETTPNSVCTASITNKHCNKNGFVTVDSWGYRIRGVLDYPNVFSGVNLKPNIAWSHDVDGYSPVPGGFNEGSKAVSIGLDAEYQSTYTASLSYTNFFDGTYSTQRDRDFVAVSFGLNF</sequence>
<reference evidence="2 3" key="1">
    <citation type="journal article" date="2020" name="Front. Microbiol.">
        <title>Genetic Organization of the aprX-lipA2 Operon Affects the Proteolytic Potential of Pseudomonas Species in Milk.</title>
        <authorList>
            <person name="Maier C."/>
            <person name="Huptas C."/>
            <person name="von Neubeck M."/>
            <person name="Scherer S."/>
            <person name="Wenning M."/>
            <person name="Lucking G."/>
        </authorList>
    </citation>
    <scope>NUCLEOTIDE SEQUENCE [LARGE SCALE GENOMIC DNA]</scope>
    <source>
        <strain evidence="2 3">WS 5405</strain>
    </source>
</reference>
<organism evidence="2 3">
    <name type="scientific">Pseudomonas lactis</name>
    <dbReference type="NCBI Taxonomy" id="1615674"/>
    <lineage>
        <taxon>Bacteria</taxon>
        <taxon>Pseudomonadati</taxon>
        <taxon>Pseudomonadota</taxon>
        <taxon>Gammaproteobacteria</taxon>
        <taxon>Pseudomonadales</taxon>
        <taxon>Pseudomonadaceae</taxon>
        <taxon>Pseudomonas</taxon>
    </lineage>
</organism>
<evidence type="ECO:0000313" key="2">
    <source>
        <dbReference type="EMBL" id="NNA76458.1"/>
    </source>
</evidence>
<evidence type="ECO:0000313" key="3">
    <source>
        <dbReference type="Proteomes" id="UP000535954"/>
    </source>
</evidence>
<accession>A0A7Y1QDT9</accession>
<keyword evidence="1" id="KW-0732">Signal</keyword>
<dbReference type="Proteomes" id="UP000535954">
    <property type="component" value="Unassembled WGS sequence"/>
</dbReference>
<name>A0A7Y1QDT9_9PSED</name>
<feature type="signal peptide" evidence="1">
    <location>
        <begin position="1"/>
        <end position="26"/>
    </location>
</feature>